<dbReference type="PANTHER" id="PTHR31151:SF0">
    <property type="entry name" value="PROLINE-TRNA LIGASE (DUF1680)"/>
    <property type="match status" value="1"/>
</dbReference>
<gene>
    <name evidence="3" type="ORF">FB45DRAFT_909858</name>
</gene>
<keyword evidence="1" id="KW-0732">Signal</keyword>
<reference evidence="3" key="1">
    <citation type="submission" date="2023-03" db="EMBL/GenBank/DDBJ databases">
        <title>Massive genome expansion in bonnet fungi (Mycena s.s.) driven by repeated elements and novel gene families across ecological guilds.</title>
        <authorList>
            <consortium name="Lawrence Berkeley National Laboratory"/>
            <person name="Harder C.B."/>
            <person name="Miyauchi S."/>
            <person name="Viragh M."/>
            <person name="Kuo A."/>
            <person name="Thoen E."/>
            <person name="Andreopoulos B."/>
            <person name="Lu D."/>
            <person name="Skrede I."/>
            <person name="Drula E."/>
            <person name="Henrissat B."/>
            <person name="Morin E."/>
            <person name="Kohler A."/>
            <person name="Barry K."/>
            <person name="LaButti K."/>
            <person name="Morin E."/>
            <person name="Salamov A."/>
            <person name="Lipzen A."/>
            <person name="Mereny Z."/>
            <person name="Hegedus B."/>
            <person name="Baldrian P."/>
            <person name="Stursova M."/>
            <person name="Weitz H."/>
            <person name="Taylor A."/>
            <person name="Grigoriev I.V."/>
            <person name="Nagy L.G."/>
            <person name="Martin F."/>
            <person name="Kauserud H."/>
        </authorList>
    </citation>
    <scope>NUCLEOTIDE SEQUENCE</scope>
    <source>
        <strain evidence="3">9284</strain>
    </source>
</reference>
<accession>A0AAD7BZB0</accession>
<dbReference type="InterPro" id="IPR049046">
    <property type="entry name" value="Beta-AFase-like_GH127_middle"/>
</dbReference>
<sequence>MRLKFLNLIASIASVSAASLLPPLYQKIPTGSIKPLGWALNQAQIQADGLAGHLRDFDSYVNGSIWVPGGSIEYSEMHESAPYWFNGMVALAFQLGDERIMGQVSDFLDWTLDNNIGEDGWIGPDGAIGNSTLPRLLWPRYLVLMGFIQYAEADPSKAPRILDVMHNFFSLAHTVFKTNSQGDPSLGFQFDYQYVRWEEIVYSLQWLVDTDPRDKEDELIETMELARNAGFSWKNDWFTPESFPQQADTTFSMFTHGVNTGEALKSEALAFRFTGDPTDKQNTFDRLDMLYLYHGRASGTFSADEHYAGLDPSRGTELCAVVEQMFSLALIYQIFGNNSVADRAEKLAYNALPGGILPDWTAHQYDQQTNQIWAQVIDPPPWGDNGPNSNVFGFEPNYPCCTVNHPMGYPKFWSHAFFAEPSANAVIHAFLGPFSFASTLSGSNQVGITVDTLYPFGNTLTYTISAQKSFAFKIRVPTWAQNSTASTIAVNNGKATALSPDATSLHTVNVKAGKTSLTVKLNAPLEIEVRSAGAVAINRGALNFVVEIPYNDTVTPGLRSAQAIPDVERLYPNAPPRYLTPFDNHTQDHTLLPQMLWNLAIDPKSIVVSDKSANLKSVPYYAWAPGSSPVTMTATACEIEWGLTTGVASAPPQSPNNCVGEHFKVNLVPYGAAKLRLGEIPVMSV</sequence>
<dbReference type="InterPro" id="IPR008928">
    <property type="entry name" value="6-hairpin_glycosidase_sf"/>
</dbReference>
<dbReference type="GO" id="GO:0005975">
    <property type="term" value="P:carbohydrate metabolic process"/>
    <property type="evidence" value="ECO:0007669"/>
    <property type="project" value="InterPro"/>
</dbReference>
<feature type="signal peptide" evidence="1">
    <location>
        <begin position="1"/>
        <end position="17"/>
    </location>
</feature>
<evidence type="ECO:0000313" key="4">
    <source>
        <dbReference type="Proteomes" id="UP001221142"/>
    </source>
</evidence>
<dbReference type="PANTHER" id="PTHR31151">
    <property type="entry name" value="PROLINE-TRNA LIGASE (DUF1680)"/>
    <property type="match status" value="1"/>
</dbReference>
<organism evidence="3 4">
    <name type="scientific">Roridomyces roridus</name>
    <dbReference type="NCBI Taxonomy" id="1738132"/>
    <lineage>
        <taxon>Eukaryota</taxon>
        <taxon>Fungi</taxon>
        <taxon>Dikarya</taxon>
        <taxon>Basidiomycota</taxon>
        <taxon>Agaricomycotina</taxon>
        <taxon>Agaricomycetes</taxon>
        <taxon>Agaricomycetidae</taxon>
        <taxon>Agaricales</taxon>
        <taxon>Marasmiineae</taxon>
        <taxon>Mycenaceae</taxon>
        <taxon>Roridomyces</taxon>
    </lineage>
</organism>
<protein>
    <recommendedName>
        <fullName evidence="2">Non-reducing end beta-L-arabinofuranosidase-like GH127 middle domain-containing protein</fullName>
    </recommendedName>
</protein>
<evidence type="ECO:0000256" key="1">
    <source>
        <dbReference type="SAM" id="SignalP"/>
    </source>
</evidence>
<keyword evidence="4" id="KW-1185">Reference proteome</keyword>
<name>A0AAD7BZB0_9AGAR</name>
<feature type="chain" id="PRO_5042054167" description="Non-reducing end beta-L-arabinofuranosidase-like GH127 middle domain-containing protein" evidence="1">
    <location>
        <begin position="18"/>
        <end position="685"/>
    </location>
</feature>
<comment type="caution">
    <text evidence="3">The sequence shown here is derived from an EMBL/GenBank/DDBJ whole genome shotgun (WGS) entry which is preliminary data.</text>
</comment>
<dbReference type="EMBL" id="JARKIF010000007">
    <property type="protein sequence ID" value="KAJ7634787.1"/>
    <property type="molecule type" value="Genomic_DNA"/>
</dbReference>
<dbReference type="AlphaFoldDB" id="A0AAD7BZB0"/>
<evidence type="ECO:0000313" key="3">
    <source>
        <dbReference type="EMBL" id="KAJ7634787.1"/>
    </source>
</evidence>
<feature type="domain" description="Non-reducing end beta-L-arabinofuranosidase-like GH127 middle" evidence="2">
    <location>
        <begin position="443"/>
        <end position="515"/>
    </location>
</feature>
<dbReference type="Pfam" id="PF20736">
    <property type="entry name" value="Glyco_hydro127M"/>
    <property type="match status" value="1"/>
</dbReference>
<dbReference type="Proteomes" id="UP001221142">
    <property type="component" value="Unassembled WGS sequence"/>
</dbReference>
<proteinExistence type="predicted"/>
<evidence type="ECO:0000259" key="2">
    <source>
        <dbReference type="Pfam" id="PF20736"/>
    </source>
</evidence>
<dbReference type="SUPFAM" id="SSF48208">
    <property type="entry name" value="Six-hairpin glycosidases"/>
    <property type="match status" value="1"/>
</dbReference>